<dbReference type="STRING" id="1280837.A0A316VSX7"/>
<dbReference type="PANTHER" id="PTHR31956:SF1">
    <property type="entry name" value="NON-SPECIFIC PHOSPHOLIPASE C1"/>
    <property type="match status" value="1"/>
</dbReference>
<dbReference type="CDD" id="cd16014">
    <property type="entry name" value="PLC"/>
    <property type="match status" value="1"/>
</dbReference>
<dbReference type="InterPro" id="IPR007312">
    <property type="entry name" value="Phosphoesterase"/>
</dbReference>
<dbReference type="InParanoid" id="A0A316VSX7"/>
<feature type="chain" id="PRO_5016240451" evidence="2">
    <location>
        <begin position="22"/>
        <end position="649"/>
    </location>
</feature>
<evidence type="ECO:0000256" key="2">
    <source>
        <dbReference type="SAM" id="SignalP"/>
    </source>
</evidence>
<dbReference type="EMBL" id="KZ819602">
    <property type="protein sequence ID" value="PWN38615.1"/>
    <property type="molecule type" value="Genomic_DNA"/>
</dbReference>
<dbReference type="Gene3D" id="3.40.720.10">
    <property type="entry name" value="Alkaline Phosphatase, subunit A"/>
    <property type="match status" value="2"/>
</dbReference>
<evidence type="ECO:0000313" key="4">
    <source>
        <dbReference type="Proteomes" id="UP000245771"/>
    </source>
</evidence>
<sequence length="649" mass="71120">MVVNIISIFFFLAGFANLTFSLPANISADSLASIDHVILFMQENRAFDHYYGTLKGVRGFSDPNVHISTNTKKSVFHQPVTGDVDPAPPAGVSELLPWHINAAGGDSEDRYQCMVAGSNGWQENHAFWDHGEIDTAVSSLTPYSLGYYKRADMPFHFALADAYTIGDAYHESIIAETNPNRMSWGGSTNGILQAKMGLNGPTLDNNDSPGCIKSQNNDGFEYSCWPYKWKTVAEYLEDNSISWQVYQDEDNFGDNPFDSFENFVNAPSGSPLAEKGTARIGLQRFYDDAKAGKLPQVSYIVGPTDLSEHPPWGPLDGAWLQENVVKAVIEGKNYDKSALIISYDETGGWADHVISPLPPANTPGEYIKDFYNASLGIQPNGPGFRVPLVVVSPWSRGNKVFTEIASHESQILFLEKWAAAKGKPFISKEMTEWRREQLSDLTKAFDFSKKDLSVPHFAKTRMPSIDPTTGDYNGGSVCQAKYPDHQPTVPYGKQTESVALAVEAGYKQLTGNPSEGRYLVFEVPNAALGYDATGTKLRMCKSSSLHNTPKTKFVIHAIEDSPSNNVFQIRLASVNGSKKKFITASLAITDNQMIAGYFILTDLGNGQGYSIVDQNTGKNVSLPTQIGASPQLVDSTTPLPIMNIYSVTG</sequence>
<dbReference type="InterPro" id="IPR017850">
    <property type="entry name" value="Alkaline_phosphatase_core_sf"/>
</dbReference>
<evidence type="ECO:0000256" key="1">
    <source>
        <dbReference type="ARBA" id="ARBA00022801"/>
    </source>
</evidence>
<accession>A0A316VSX7</accession>
<proteinExistence type="predicted"/>
<dbReference type="GeneID" id="37019001"/>
<evidence type="ECO:0000313" key="3">
    <source>
        <dbReference type="EMBL" id="PWN38615.1"/>
    </source>
</evidence>
<gene>
    <name evidence="3" type="ORF">FA14DRAFT_143724</name>
</gene>
<name>A0A316VSX7_9BASI</name>
<protein>
    <submittedName>
        <fullName evidence="3">Putative phospholipase C</fullName>
    </submittedName>
</protein>
<dbReference type="Proteomes" id="UP000245771">
    <property type="component" value="Unassembled WGS sequence"/>
</dbReference>
<dbReference type="AlphaFoldDB" id="A0A316VSX7"/>
<dbReference type="OrthoDB" id="5135119at2759"/>
<organism evidence="3 4">
    <name type="scientific">Meira miltonrushii</name>
    <dbReference type="NCBI Taxonomy" id="1280837"/>
    <lineage>
        <taxon>Eukaryota</taxon>
        <taxon>Fungi</taxon>
        <taxon>Dikarya</taxon>
        <taxon>Basidiomycota</taxon>
        <taxon>Ustilaginomycotina</taxon>
        <taxon>Exobasidiomycetes</taxon>
        <taxon>Exobasidiales</taxon>
        <taxon>Brachybasidiaceae</taxon>
        <taxon>Meira</taxon>
    </lineage>
</organism>
<dbReference type="PANTHER" id="PTHR31956">
    <property type="entry name" value="NON-SPECIFIC PHOSPHOLIPASE C4-RELATED"/>
    <property type="match status" value="1"/>
</dbReference>
<dbReference type="RefSeq" id="XP_025358917.1">
    <property type="nucleotide sequence ID" value="XM_025497220.1"/>
</dbReference>
<keyword evidence="1" id="KW-0378">Hydrolase</keyword>
<feature type="signal peptide" evidence="2">
    <location>
        <begin position="1"/>
        <end position="21"/>
    </location>
</feature>
<keyword evidence="4" id="KW-1185">Reference proteome</keyword>
<reference evidence="3 4" key="1">
    <citation type="journal article" date="2018" name="Mol. Biol. Evol.">
        <title>Broad Genomic Sampling Reveals a Smut Pathogenic Ancestry of the Fungal Clade Ustilaginomycotina.</title>
        <authorList>
            <person name="Kijpornyongpan T."/>
            <person name="Mondo S.J."/>
            <person name="Barry K."/>
            <person name="Sandor L."/>
            <person name="Lee J."/>
            <person name="Lipzen A."/>
            <person name="Pangilinan J."/>
            <person name="LaButti K."/>
            <person name="Hainaut M."/>
            <person name="Henrissat B."/>
            <person name="Grigoriev I.V."/>
            <person name="Spatafora J.W."/>
            <person name="Aime M.C."/>
        </authorList>
    </citation>
    <scope>NUCLEOTIDE SEQUENCE [LARGE SCALE GENOMIC DNA]</scope>
    <source>
        <strain evidence="3 4">MCA 3882</strain>
    </source>
</reference>
<dbReference type="GO" id="GO:0042578">
    <property type="term" value="F:phosphoric ester hydrolase activity"/>
    <property type="evidence" value="ECO:0007669"/>
    <property type="project" value="UniProtKB-ARBA"/>
</dbReference>
<dbReference type="Pfam" id="PF04185">
    <property type="entry name" value="Phosphoesterase"/>
    <property type="match status" value="1"/>
</dbReference>
<keyword evidence="2" id="KW-0732">Signal</keyword>